<dbReference type="PROSITE" id="PS50943">
    <property type="entry name" value="HTH_CROC1"/>
    <property type="match status" value="1"/>
</dbReference>
<comment type="caution">
    <text evidence="2">The sequence shown here is derived from an EMBL/GenBank/DDBJ whole genome shotgun (WGS) entry which is preliminary data.</text>
</comment>
<reference evidence="2 3" key="1">
    <citation type="submission" date="2014-11" db="EMBL/GenBank/DDBJ databases">
        <title>Draft Genome Sequences of Nine Bacillus subtilis Strains that Form Spores with High Heat-Resistance.</title>
        <authorList>
            <person name="Krawcyk A.O."/>
            <person name="Berendsen E.M."/>
            <person name="de Jong A."/>
            <person name="Holsappel S."/>
            <person name="Eijlander R.T."/>
            <person name="Wells-Bennik M."/>
            <person name="Kuipers O.P."/>
        </authorList>
    </citation>
    <scope>NUCLEOTIDE SEQUENCE [LARGE SCALE GENOMIC DNA]</scope>
    <source>
        <strain evidence="2 3">B4067</strain>
    </source>
</reference>
<dbReference type="Gene3D" id="1.10.260.40">
    <property type="entry name" value="lambda repressor-like DNA-binding domains"/>
    <property type="match status" value="1"/>
</dbReference>
<feature type="domain" description="HTH cro/C1-type" evidence="1">
    <location>
        <begin position="16"/>
        <end position="71"/>
    </location>
</feature>
<sequence>MNQLNFKNLDELKDFIRIQRAYNKIASTKLSEMLGKNRAYISQIENGHNKNPEYETMFNMLKIFGVDEEEIDNFGELWNMLQSAYY</sequence>
<dbReference type="SMART" id="SM00530">
    <property type="entry name" value="HTH_XRE"/>
    <property type="match status" value="1"/>
</dbReference>
<dbReference type="InterPro" id="IPR010982">
    <property type="entry name" value="Lambda_DNA-bd_dom_sf"/>
</dbReference>
<dbReference type="EMBL" id="JSXS01000040">
    <property type="protein sequence ID" value="KIL32033.1"/>
    <property type="molecule type" value="Genomic_DNA"/>
</dbReference>
<evidence type="ECO:0000313" key="2">
    <source>
        <dbReference type="EMBL" id="KIL32033.1"/>
    </source>
</evidence>
<dbReference type="InterPro" id="IPR001387">
    <property type="entry name" value="Cro/C1-type_HTH"/>
</dbReference>
<evidence type="ECO:0000313" key="3">
    <source>
        <dbReference type="Proteomes" id="UP000031970"/>
    </source>
</evidence>
<evidence type="ECO:0000259" key="1">
    <source>
        <dbReference type="PROSITE" id="PS50943"/>
    </source>
</evidence>
<dbReference type="Proteomes" id="UP000031970">
    <property type="component" value="Unassembled WGS sequence"/>
</dbReference>
<protein>
    <recommendedName>
        <fullName evidence="1">HTH cro/C1-type domain-containing protein</fullName>
    </recommendedName>
</protein>
<dbReference type="SUPFAM" id="SSF47413">
    <property type="entry name" value="lambda repressor-like DNA-binding domains"/>
    <property type="match status" value="1"/>
</dbReference>
<dbReference type="Pfam" id="PF01381">
    <property type="entry name" value="HTH_3"/>
    <property type="match status" value="1"/>
</dbReference>
<name>A0ABD3ZUT1_BACIU</name>
<organism evidence="2 3">
    <name type="scientific">Bacillus subtilis subsp. subtilis</name>
    <dbReference type="NCBI Taxonomy" id="135461"/>
    <lineage>
        <taxon>Bacteria</taxon>
        <taxon>Bacillati</taxon>
        <taxon>Bacillota</taxon>
        <taxon>Bacilli</taxon>
        <taxon>Bacillales</taxon>
        <taxon>Bacillaceae</taxon>
        <taxon>Bacillus</taxon>
    </lineage>
</organism>
<dbReference type="AlphaFoldDB" id="A0ABD3ZUT1"/>
<dbReference type="CDD" id="cd00093">
    <property type="entry name" value="HTH_XRE"/>
    <property type="match status" value="1"/>
</dbReference>
<proteinExistence type="predicted"/>
<gene>
    <name evidence="2" type="ORF">B4067_2306</name>
</gene>
<dbReference type="RefSeq" id="WP_041054498.1">
    <property type="nucleotide sequence ID" value="NZ_JSXS01000040.1"/>
</dbReference>
<accession>A0ABD3ZUT1</accession>